<accession>B7QAK1</accession>
<evidence type="ECO:0000313" key="1">
    <source>
        <dbReference type="EMBL" id="EEC15873.1"/>
    </source>
</evidence>
<evidence type="ECO:0000313" key="2">
    <source>
        <dbReference type="EnsemblMetazoa" id="ISCW012282-PA"/>
    </source>
</evidence>
<dbReference type="OrthoDB" id="6483926at2759"/>
<dbReference type="AlphaFoldDB" id="B7QAK1"/>
<name>B7QAK1_IXOSC</name>
<dbReference type="InParanoid" id="B7QAK1"/>
<dbReference type="EMBL" id="ABJB010936010">
    <property type="status" value="NOT_ANNOTATED_CDS"/>
    <property type="molecule type" value="Genomic_DNA"/>
</dbReference>
<evidence type="ECO:0000313" key="3">
    <source>
        <dbReference type="Proteomes" id="UP000001555"/>
    </source>
</evidence>
<dbReference type="Proteomes" id="UP000001555">
    <property type="component" value="Unassembled WGS sequence"/>
</dbReference>
<gene>
    <name evidence="1" type="ORF">IscW_ISCW012282</name>
</gene>
<sequence>MSENTNEKEQYPEKLCDFVVYMDLSYNGQEDKLVPKGNGKCTGNYFSGMEVISRVVTKFHEAFKENGSRTLLLMFGMQVKAFKSSVEEFLANLQHISKVVDYTILETHHSRPAPTCNLLMPNSFREYTDFADTLPIITALDWAKQLQSLVVPPPNVCFSLNLAALHYELKSKSIQIGAPCQSETLVRYNQFLPPRRLWSVDSETLAE</sequence>
<dbReference type="VEuPathDB" id="VectorBase:ISCI012282"/>
<dbReference type="EMBL" id="ABJB010094601">
    <property type="status" value="NOT_ANNOTATED_CDS"/>
    <property type="molecule type" value="Genomic_DNA"/>
</dbReference>
<dbReference type="EMBL" id="DS895336">
    <property type="protein sequence ID" value="EEC15873.1"/>
    <property type="molecule type" value="Genomic_DNA"/>
</dbReference>
<proteinExistence type="predicted"/>
<dbReference type="HOGENOM" id="CLU_1327690_0_0_1"/>
<dbReference type="VEuPathDB" id="VectorBase:ISCP_016340"/>
<dbReference type="VEuPathDB" id="VectorBase:ISCW012282"/>
<reference evidence="2" key="2">
    <citation type="submission" date="2020-05" db="UniProtKB">
        <authorList>
            <consortium name="EnsemblMetazoa"/>
        </authorList>
    </citation>
    <scope>IDENTIFICATION</scope>
    <source>
        <strain evidence="2">wikel</strain>
    </source>
</reference>
<reference evidence="1 3" key="1">
    <citation type="submission" date="2008-03" db="EMBL/GenBank/DDBJ databases">
        <title>Annotation of Ixodes scapularis.</title>
        <authorList>
            <consortium name="Ixodes scapularis Genome Project Consortium"/>
            <person name="Caler E."/>
            <person name="Hannick L.I."/>
            <person name="Bidwell S."/>
            <person name="Joardar V."/>
            <person name="Thiagarajan M."/>
            <person name="Amedeo P."/>
            <person name="Galinsky K.J."/>
            <person name="Schobel S."/>
            <person name="Inman J."/>
            <person name="Hostetler J."/>
            <person name="Miller J."/>
            <person name="Hammond M."/>
            <person name="Megy K."/>
            <person name="Lawson D."/>
            <person name="Kodira C."/>
            <person name="Sutton G."/>
            <person name="Meyer J."/>
            <person name="Hill C.A."/>
            <person name="Birren B."/>
            <person name="Nene V."/>
            <person name="Collins F."/>
            <person name="Alarcon-Chaidez F."/>
            <person name="Wikel S."/>
            <person name="Strausberg R."/>
        </authorList>
    </citation>
    <scope>NUCLEOTIDE SEQUENCE [LARGE SCALE GENOMIC DNA]</scope>
    <source>
        <strain evidence="3">Wikel</strain>
        <strain evidence="1">Wikel colony</strain>
    </source>
</reference>
<organism>
    <name type="scientific">Ixodes scapularis</name>
    <name type="common">Black-legged tick</name>
    <name type="synonym">Deer tick</name>
    <dbReference type="NCBI Taxonomy" id="6945"/>
    <lineage>
        <taxon>Eukaryota</taxon>
        <taxon>Metazoa</taxon>
        <taxon>Ecdysozoa</taxon>
        <taxon>Arthropoda</taxon>
        <taxon>Chelicerata</taxon>
        <taxon>Arachnida</taxon>
        <taxon>Acari</taxon>
        <taxon>Parasitiformes</taxon>
        <taxon>Ixodida</taxon>
        <taxon>Ixodoidea</taxon>
        <taxon>Ixodidae</taxon>
        <taxon>Ixodinae</taxon>
        <taxon>Ixodes</taxon>
    </lineage>
</organism>
<protein>
    <submittedName>
        <fullName evidence="1 2">Uncharacterized protein</fullName>
    </submittedName>
</protein>
<keyword evidence="3" id="KW-1185">Reference proteome</keyword>
<dbReference type="EnsemblMetazoa" id="ISCW012282-RA">
    <property type="protein sequence ID" value="ISCW012282-PA"/>
    <property type="gene ID" value="ISCW012282"/>
</dbReference>
<dbReference type="PaxDb" id="6945-B7QAK1"/>